<dbReference type="Pfam" id="PF22725">
    <property type="entry name" value="GFO_IDH_MocA_C3"/>
    <property type="match status" value="1"/>
</dbReference>
<reference evidence="3" key="1">
    <citation type="submission" date="2019-12" db="EMBL/GenBank/DDBJ databases">
        <authorList>
            <person name="zhang j."/>
            <person name="sun C.M."/>
        </authorList>
    </citation>
    <scope>NUCLEOTIDE SEQUENCE</scope>
    <source>
        <strain evidence="3">NS-1</strain>
    </source>
</reference>
<feature type="domain" description="GFO/IDH/MocA-like oxidoreductase" evidence="2">
    <location>
        <begin position="125"/>
        <end position="248"/>
    </location>
</feature>
<evidence type="ECO:0000313" key="3">
    <source>
        <dbReference type="EMBL" id="QTL99730.1"/>
    </source>
</evidence>
<dbReference type="Gene3D" id="3.40.50.720">
    <property type="entry name" value="NAD(P)-binding Rossmann-like Domain"/>
    <property type="match status" value="1"/>
</dbReference>
<accession>A0A8A7KEP4</accession>
<name>A0A8A7KEP4_9FIRM</name>
<dbReference type="InterPro" id="IPR055170">
    <property type="entry name" value="GFO_IDH_MocA-like_dom"/>
</dbReference>
<dbReference type="Pfam" id="PF01408">
    <property type="entry name" value="GFO_IDH_MocA"/>
    <property type="match status" value="1"/>
</dbReference>
<organism evidence="3 4">
    <name type="scientific">Iocasia fonsfrigidae</name>
    <dbReference type="NCBI Taxonomy" id="2682810"/>
    <lineage>
        <taxon>Bacteria</taxon>
        <taxon>Bacillati</taxon>
        <taxon>Bacillota</taxon>
        <taxon>Clostridia</taxon>
        <taxon>Halanaerobiales</taxon>
        <taxon>Halanaerobiaceae</taxon>
        <taxon>Iocasia</taxon>
    </lineage>
</organism>
<dbReference type="InterPro" id="IPR051450">
    <property type="entry name" value="Gfo/Idh/MocA_Oxidoreductases"/>
</dbReference>
<dbReference type="Proteomes" id="UP000665020">
    <property type="component" value="Chromosome"/>
</dbReference>
<dbReference type="PANTHER" id="PTHR43377:SF1">
    <property type="entry name" value="BILIVERDIN REDUCTASE A"/>
    <property type="match status" value="1"/>
</dbReference>
<dbReference type="InterPro" id="IPR036291">
    <property type="entry name" value="NAD(P)-bd_dom_sf"/>
</dbReference>
<protein>
    <recommendedName>
        <fullName evidence="5">Oxidoreductase</fullName>
    </recommendedName>
</protein>
<dbReference type="Gene3D" id="3.30.360.10">
    <property type="entry name" value="Dihydrodipicolinate Reductase, domain 2"/>
    <property type="match status" value="1"/>
</dbReference>
<dbReference type="SUPFAM" id="SSF55347">
    <property type="entry name" value="Glyceraldehyde-3-phosphate dehydrogenase-like, C-terminal domain"/>
    <property type="match status" value="1"/>
</dbReference>
<evidence type="ECO:0000313" key="4">
    <source>
        <dbReference type="Proteomes" id="UP000665020"/>
    </source>
</evidence>
<gene>
    <name evidence="3" type="ORF">GM661_18105</name>
</gene>
<dbReference type="GO" id="GO:0000166">
    <property type="term" value="F:nucleotide binding"/>
    <property type="evidence" value="ECO:0007669"/>
    <property type="project" value="InterPro"/>
</dbReference>
<dbReference type="KEGG" id="ifn:GM661_18105"/>
<evidence type="ECO:0000259" key="1">
    <source>
        <dbReference type="Pfam" id="PF01408"/>
    </source>
</evidence>
<dbReference type="EMBL" id="CP046640">
    <property type="protein sequence ID" value="QTL99730.1"/>
    <property type="molecule type" value="Genomic_DNA"/>
</dbReference>
<dbReference type="AlphaFoldDB" id="A0A8A7KEP4"/>
<keyword evidence="4" id="KW-1185">Reference proteome</keyword>
<evidence type="ECO:0008006" key="5">
    <source>
        <dbReference type="Google" id="ProtNLM"/>
    </source>
</evidence>
<dbReference type="SUPFAM" id="SSF51735">
    <property type="entry name" value="NAD(P)-binding Rossmann-fold domains"/>
    <property type="match status" value="1"/>
</dbReference>
<dbReference type="RefSeq" id="WP_230868059.1">
    <property type="nucleotide sequence ID" value="NZ_CP046640.1"/>
</dbReference>
<sequence>MNILIVGIGSIGTRYFKILKKLGNYNIFALRSGKGNNYHKERHKGLSSIYCFDEINNKNIERVLITNPTNLHLNTMKKCMKYKCPIFIEKPLADNLNSIYSYYNIINEYKPKITVGYVLRFHNLFIKLKELLQNKVIGNIVLSNMKVGHYLKYWHEYEDYRKVYYSQKKLGGGAIRTLSHEIDLCLFLFKKPDNVFGVVKKISNLEIDVDDYAMINMEIGNMVVNIEMNYLEPELIRKGEILGTEGKITYDFVEGIIKLTKYGIENETVFKYKGKEYDLMYERQMDYFLNNTNYTKTGDIYSGITVMEVIDAAEKSNKTGKRVDING</sequence>
<dbReference type="PANTHER" id="PTHR43377">
    <property type="entry name" value="BILIVERDIN REDUCTASE A"/>
    <property type="match status" value="1"/>
</dbReference>
<proteinExistence type="predicted"/>
<feature type="domain" description="Gfo/Idh/MocA-like oxidoreductase N-terminal" evidence="1">
    <location>
        <begin position="1"/>
        <end position="117"/>
    </location>
</feature>
<evidence type="ECO:0000259" key="2">
    <source>
        <dbReference type="Pfam" id="PF22725"/>
    </source>
</evidence>
<dbReference type="InterPro" id="IPR000683">
    <property type="entry name" value="Gfo/Idh/MocA-like_OxRdtase_N"/>
</dbReference>